<dbReference type="SUPFAM" id="SSF56935">
    <property type="entry name" value="Porins"/>
    <property type="match status" value="1"/>
</dbReference>
<sequence>MKKILIIAIVFAATFTSYSQSLGYQDLAILFSQDDRNGSARFTGMSGAFGALGGDVSVMNINPAGIAVFNNSAFSGTLNSRNSEIISNYYGNSQTTQDQFFNLSHAGAVLVFDTAYNSEWNKFSIGFNYRITKDFSDSFRVRGNSGVATFTEFPLDNNTPTLNYNIADGQRFNTLYNGEISELNMAFSTVHQNKIYLGFGLNFYDLNFSQQSTLTEFNSDVNGNELDANLYQENFTIGTGVSANLGFIYKAHKNFRFGASYQTPTIFYDITEETNIVNNDGYDGDTEISVSNDNVIYDNTAGGNFPTQNLLYRLKTPGKLTASAAFIFGKSGLLSFDYTNKFFTNTRFNTSGFDTENQFFQNELRNTHSYNIGTEWRLDRFSVRGGYHFEQNPDTLAINSDNLEGYSFGAGYNFGSFKLDFSYSNNNRTAPYNFYSGFNVNSAELQLDNRTFAATITLNL</sequence>
<feature type="chain" id="PRO_5015768875" evidence="8">
    <location>
        <begin position="20"/>
        <end position="460"/>
    </location>
</feature>
<evidence type="ECO:0000256" key="3">
    <source>
        <dbReference type="ARBA" id="ARBA00022452"/>
    </source>
</evidence>
<keyword evidence="7" id="KW-0998">Cell outer membrane</keyword>
<feature type="signal peptide" evidence="8">
    <location>
        <begin position="1"/>
        <end position="19"/>
    </location>
</feature>
<keyword evidence="6" id="KW-0472">Membrane</keyword>
<proteinExistence type="inferred from homology"/>
<evidence type="ECO:0000256" key="6">
    <source>
        <dbReference type="ARBA" id="ARBA00023136"/>
    </source>
</evidence>
<dbReference type="AlphaFoldDB" id="A0A2U2J8N2"/>
<comment type="caution">
    <text evidence="9">The sequence shown here is derived from an EMBL/GenBank/DDBJ whole genome shotgun (WGS) entry which is preliminary data.</text>
</comment>
<dbReference type="OrthoDB" id="9765571at2"/>
<keyword evidence="3" id="KW-1134">Transmembrane beta strand</keyword>
<evidence type="ECO:0000256" key="4">
    <source>
        <dbReference type="ARBA" id="ARBA00022692"/>
    </source>
</evidence>
<dbReference type="RefSeq" id="WP_109405471.1">
    <property type="nucleotide sequence ID" value="NZ_QFFG01000005.1"/>
</dbReference>
<dbReference type="EMBL" id="QFFG01000005">
    <property type="protein sequence ID" value="PWG04631.1"/>
    <property type="molecule type" value="Genomic_DNA"/>
</dbReference>
<keyword evidence="10" id="KW-1185">Reference proteome</keyword>
<evidence type="ECO:0000256" key="8">
    <source>
        <dbReference type="SAM" id="SignalP"/>
    </source>
</evidence>
<protein>
    <submittedName>
        <fullName evidence="9">Hemin receptor</fullName>
    </submittedName>
</protein>
<name>A0A2U2J8N2_9FLAO</name>
<keyword evidence="9" id="KW-0675">Receptor</keyword>
<dbReference type="InterPro" id="IPR005017">
    <property type="entry name" value="OMPP1/FadL/TodX"/>
</dbReference>
<dbReference type="Gene3D" id="2.40.160.60">
    <property type="entry name" value="Outer membrane protein transport protein (OMPP1/FadL/TodX)"/>
    <property type="match status" value="1"/>
</dbReference>
<evidence type="ECO:0000256" key="5">
    <source>
        <dbReference type="ARBA" id="ARBA00022729"/>
    </source>
</evidence>
<evidence type="ECO:0000313" key="9">
    <source>
        <dbReference type="EMBL" id="PWG04631.1"/>
    </source>
</evidence>
<dbReference type="Pfam" id="PF03349">
    <property type="entry name" value="Toluene_X"/>
    <property type="match status" value="1"/>
</dbReference>
<evidence type="ECO:0000256" key="2">
    <source>
        <dbReference type="ARBA" id="ARBA00008163"/>
    </source>
</evidence>
<accession>A0A2U2J8N2</accession>
<organism evidence="9 10">
    <name type="scientific">Polaribacter aquimarinus</name>
    <dbReference type="NCBI Taxonomy" id="2100726"/>
    <lineage>
        <taxon>Bacteria</taxon>
        <taxon>Pseudomonadati</taxon>
        <taxon>Bacteroidota</taxon>
        <taxon>Flavobacteriia</taxon>
        <taxon>Flavobacteriales</taxon>
        <taxon>Flavobacteriaceae</taxon>
    </lineage>
</organism>
<evidence type="ECO:0000256" key="1">
    <source>
        <dbReference type="ARBA" id="ARBA00004571"/>
    </source>
</evidence>
<gene>
    <name evidence="9" type="ORF">DIS07_11850</name>
</gene>
<dbReference type="GO" id="GO:0009279">
    <property type="term" value="C:cell outer membrane"/>
    <property type="evidence" value="ECO:0007669"/>
    <property type="project" value="UniProtKB-SubCell"/>
</dbReference>
<keyword evidence="4" id="KW-0812">Transmembrane</keyword>
<keyword evidence="5 8" id="KW-0732">Signal</keyword>
<reference evidence="9 10" key="1">
    <citation type="submission" date="2018-05" db="EMBL/GenBank/DDBJ databases">
        <title>Polaribacter aquimarinus sp. nov., isolated from sediment in a sediment of sea.</title>
        <authorList>
            <person name="Lu D."/>
        </authorList>
    </citation>
    <scope>NUCLEOTIDE SEQUENCE [LARGE SCALE GENOMIC DNA]</scope>
    <source>
        <strain evidence="9 10">ZY113</strain>
    </source>
</reference>
<evidence type="ECO:0000313" key="10">
    <source>
        <dbReference type="Proteomes" id="UP000245670"/>
    </source>
</evidence>
<comment type="similarity">
    <text evidence="2">Belongs to the OmpP1/FadL family.</text>
</comment>
<evidence type="ECO:0000256" key="7">
    <source>
        <dbReference type="ARBA" id="ARBA00023237"/>
    </source>
</evidence>
<comment type="subcellular location">
    <subcellularLocation>
        <location evidence="1">Cell outer membrane</location>
        <topology evidence="1">Multi-pass membrane protein</topology>
    </subcellularLocation>
</comment>
<dbReference type="Proteomes" id="UP000245670">
    <property type="component" value="Unassembled WGS sequence"/>
</dbReference>